<comment type="caution">
    <text evidence="2">The sequence shown here is derived from an EMBL/GenBank/DDBJ whole genome shotgun (WGS) entry which is preliminary data.</text>
</comment>
<proteinExistence type="predicted"/>
<keyword evidence="3" id="KW-1185">Reference proteome</keyword>
<gene>
    <name evidence="2" type="ORF">DSM04_104343</name>
</gene>
<dbReference type="AlphaFoldDB" id="A0A4Q0NSW2"/>
<dbReference type="RefSeq" id="WP_128761645.1">
    <property type="nucleotide sequence ID" value="NZ_QOVI01000004.1"/>
</dbReference>
<evidence type="ECO:0000313" key="2">
    <source>
        <dbReference type="EMBL" id="RXG14235.1"/>
    </source>
</evidence>
<protein>
    <submittedName>
        <fullName evidence="2">Uncharacterized protein</fullName>
    </submittedName>
</protein>
<feature type="signal peptide" evidence="1">
    <location>
        <begin position="1"/>
        <end position="24"/>
    </location>
</feature>
<name>A0A4Q0NSW2_9FLAO</name>
<reference evidence="2 3" key="1">
    <citation type="submission" date="2018-07" db="EMBL/GenBank/DDBJ databases">
        <title>Leeuwenhoekiella genomics.</title>
        <authorList>
            <person name="Tahon G."/>
            <person name="Willems A."/>
        </authorList>
    </citation>
    <scope>NUCLEOTIDE SEQUENCE [LARGE SCALE GENOMIC DNA]</scope>
    <source>
        <strain evidence="2 3">R-50232</strain>
    </source>
</reference>
<sequence length="80" mass="9510">MKKAYSILLLGSVFITFSSFISFNNDEDLFREEHCEETAAELYESYSQYYSQADAYRMSNDYYQDCLDWENEELTPVILD</sequence>
<keyword evidence="1" id="KW-0732">Signal</keyword>
<evidence type="ECO:0000313" key="3">
    <source>
        <dbReference type="Proteomes" id="UP000289821"/>
    </source>
</evidence>
<evidence type="ECO:0000256" key="1">
    <source>
        <dbReference type="SAM" id="SignalP"/>
    </source>
</evidence>
<accession>A0A4Q0NSW2</accession>
<organism evidence="2 3">
    <name type="scientific">Leeuwenhoekiella aestuarii</name>
    <dbReference type="NCBI Taxonomy" id="2249426"/>
    <lineage>
        <taxon>Bacteria</taxon>
        <taxon>Pseudomonadati</taxon>
        <taxon>Bacteroidota</taxon>
        <taxon>Flavobacteriia</taxon>
        <taxon>Flavobacteriales</taxon>
        <taxon>Flavobacteriaceae</taxon>
        <taxon>Leeuwenhoekiella</taxon>
    </lineage>
</organism>
<dbReference type="Proteomes" id="UP000289821">
    <property type="component" value="Unassembled WGS sequence"/>
</dbReference>
<dbReference type="EMBL" id="QOVI01000004">
    <property type="protein sequence ID" value="RXG14235.1"/>
    <property type="molecule type" value="Genomic_DNA"/>
</dbReference>
<feature type="chain" id="PRO_5020918988" evidence="1">
    <location>
        <begin position="25"/>
        <end position="80"/>
    </location>
</feature>